<evidence type="ECO:0000256" key="2">
    <source>
        <dbReference type="ARBA" id="ARBA00022642"/>
    </source>
</evidence>
<gene>
    <name evidence="8" type="ORF">TrLO_g15807</name>
</gene>
<evidence type="ECO:0000256" key="4">
    <source>
        <dbReference type="ARBA" id="ARBA00022695"/>
    </source>
</evidence>
<name>A0A9W6ZST6_9STRA</name>
<dbReference type="GO" id="GO:0005524">
    <property type="term" value="F:ATP binding"/>
    <property type="evidence" value="ECO:0007669"/>
    <property type="project" value="UniProtKB-KW"/>
</dbReference>
<keyword evidence="2" id="KW-0662">Pyridine nucleotide biosynthesis</keyword>
<dbReference type="SUPFAM" id="SSF52374">
    <property type="entry name" value="Nucleotidylyl transferase"/>
    <property type="match status" value="1"/>
</dbReference>
<evidence type="ECO:0000256" key="6">
    <source>
        <dbReference type="ARBA" id="ARBA00022840"/>
    </source>
</evidence>
<organism evidence="8 9">
    <name type="scientific">Triparma laevis f. longispina</name>
    <dbReference type="NCBI Taxonomy" id="1714387"/>
    <lineage>
        <taxon>Eukaryota</taxon>
        <taxon>Sar</taxon>
        <taxon>Stramenopiles</taxon>
        <taxon>Ochrophyta</taxon>
        <taxon>Bolidophyceae</taxon>
        <taxon>Parmales</taxon>
        <taxon>Triparmaceae</taxon>
        <taxon>Triparma</taxon>
    </lineage>
</organism>
<reference evidence="9" key="1">
    <citation type="journal article" date="2023" name="Commun. Biol.">
        <title>Genome analysis of Parmales, the sister group of diatoms, reveals the evolutionary specialization of diatoms from phago-mixotrophs to photoautotrophs.</title>
        <authorList>
            <person name="Ban H."/>
            <person name="Sato S."/>
            <person name="Yoshikawa S."/>
            <person name="Yamada K."/>
            <person name="Nakamura Y."/>
            <person name="Ichinomiya M."/>
            <person name="Sato N."/>
            <person name="Blanc-Mathieu R."/>
            <person name="Endo H."/>
            <person name="Kuwata A."/>
            <person name="Ogata H."/>
        </authorList>
    </citation>
    <scope>NUCLEOTIDE SEQUENCE [LARGE SCALE GENOMIC DNA]</scope>
    <source>
        <strain evidence="9">NIES 3700</strain>
    </source>
</reference>
<dbReference type="PANTHER" id="PTHR39321:SF3">
    <property type="entry name" value="PHOSPHOPANTETHEINE ADENYLYLTRANSFERASE"/>
    <property type="match status" value="1"/>
</dbReference>
<keyword evidence="9" id="KW-1185">Reference proteome</keyword>
<accession>A0A9W6ZST6</accession>
<evidence type="ECO:0000256" key="3">
    <source>
        <dbReference type="ARBA" id="ARBA00022679"/>
    </source>
</evidence>
<evidence type="ECO:0000256" key="7">
    <source>
        <dbReference type="ARBA" id="ARBA00023027"/>
    </source>
</evidence>
<dbReference type="GO" id="GO:0016779">
    <property type="term" value="F:nucleotidyltransferase activity"/>
    <property type="evidence" value="ECO:0007669"/>
    <property type="project" value="UniProtKB-KW"/>
</dbReference>
<dbReference type="Gene3D" id="3.40.50.620">
    <property type="entry name" value="HUPs"/>
    <property type="match status" value="1"/>
</dbReference>
<dbReference type="GO" id="GO:0009435">
    <property type="term" value="P:NAD+ biosynthetic process"/>
    <property type="evidence" value="ECO:0007669"/>
    <property type="project" value="InterPro"/>
</dbReference>
<keyword evidence="4" id="KW-0548">Nucleotidyltransferase</keyword>
<dbReference type="Proteomes" id="UP001165122">
    <property type="component" value="Unassembled WGS sequence"/>
</dbReference>
<keyword evidence="3" id="KW-0808">Transferase</keyword>
<comment type="pathway">
    <text evidence="1">Cofactor biosynthesis; NAD(+) biosynthesis.</text>
</comment>
<dbReference type="OrthoDB" id="422187at2759"/>
<evidence type="ECO:0000313" key="9">
    <source>
        <dbReference type="Proteomes" id="UP001165122"/>
    </source>
</evidence>
<evidence type="ECO:0000313" key="8">
    <source>
        <dbReference type="EMBL" id="GMH55929.1"/>
    </source>
</evidence>
<dbReference type="InterPro" id="IPR014729">
    <property type="entry name" value="Rossmann-like_a/b/a_fold"/>
</dbReference>
<dbReference type="AlphaFoldDB" id="A0A9W6ZST6"/>
<keyword evidence="7" id="KW-0520">NAD</keyword>
<dbReference type="InterPro" id="IPR005248">
    <property type="entry name" value="NadD/NMNAT"/>
</dbReference>
<keyword evidence="6" id="KW-0067">ATP-binding</keyword>
<sequence length="243" mass="26969">MTTPHHICLFGSSCSPPTLAHLSIASSLTLLPQFTSILVLPVYRHMFTSKRSLTLETNESKIYDHKLKMCEILFSSLPKTSISELESNLFAQKIDSTTNSSQIRISTFDVLTSLKSSSPHGTKFTLCLGEDTYMDLCSGKWKNGEEVSGLIEGCVVIPRGSDEIFERTSLHDIIEIQNGLNEGMRFPANILEIGEDMGELSSTKAREIMRCNPVKGGEKWRELVEVVGEGVAEYILENGVFDE</sequence>
<evidence type="ECO:0000256" key="1">
    <source>
        <dbReference type="ARBA" id="ARBA00004790"/>
    </source>
</evidence>
<protein>
    <submittedName>
        <fullName evidence="8">Uncharacterized protein</fullName>
    </submittedName>
</protein>
<proteinExistence type="predicted"/>
<keyword evidence="5" id="KW-0547">Nucleotide-binding</keyword>
<dbReference type="PANTHER" id="PTHR39321">
    <property type="entry name" value="NICOTINATE-NUCLEOTIDE ADENYLYLTRANSFERASE-RELATED"/>
    <property type="match status" value="1"/>
</dbReference>
<dbReference type="EMBL" id="BRXW01000449">
    <property type="protein sequence ID" value="GMH55929.1"/>
    <property type="molecule type" value="Genomic_DNA"/>
</dbReference>
<evidence type="ECO:0000256" key="5">
    <source>
        <dbReference type="ARBA" id="ARBA00022741"/>
    </source>
</evidence>
<comment type="caution">
    <text evidence="8">The sequence shown here is derived from an EMBL/GenBank/DDBJ whole genome shotgun (WGS) entry which is preliminary data.</text>
</comment>